<evidence type="ECO:0000313" key="2">
    <source>
        <dbReference type="EMBL" id="GAU89276.1"/>
    </source>
</evidence>
<comment type="caution">
    <text evidence="2">The sequence shown here is derived from an EMBL/GenBank/DDBJ whole genome shotgun (WGS) entry which is preliminary data.</text>
</comment>
<name>A0A1D1UHW2_RAMVA</name>
<dbReference type="EMBL" id="BDGG01000001">
    <property type="protein sequence ID" value="GAU89276.1"/>
    <property type="molecule type" value="Genomic_DNA"/>
</dbReference>
<keyword evidence="3" id="KW-1185">Reference proteome</keyword>
<accession>A0A1D1UHW2</accession>
<feature type="region of interest" description="Disordered" evidence="1">
    <location>
        <begin position="1"/>
        <end position="68"/>
    </location>
</feature>
<protein>
    <submittedName>
        <fullName evidence="2">Uncharacterized protein</fullName>
    </submittedName>
</protein>
<evidence type="ECO:0000256" key="1">
    <source>
        <dbReference type="SAM" id="MobiDB-lite"/>
    </source>
</evidence>
<dbReference type="Proteomes" id="UP000186922">
    <property type="component" value="Unassembled WGS sequence"/>
</dbReference>
<dbReference type="AlphaFoldDB" id="A0A1D1UHW2"/>
<gene>
    <name evidence="2" type="primary">RvY_01842-1</name>
    <name evidence="2" type="synonym">RvY_01842.1</name>
    <name evidence="2" type="ORF">RvY_01842</name>
</gene>
<evidence type="ECO:0000313" key="3">
    <source>
        <dbReference type="Proteomes" id="UP000186922"/>
    </source>
</evidence>
<feature type="compositionally biased region" description="Polar residues" evidence="1">
    <location>
        <begin position="36"/>
        <end position="46"/>
    </location>
</feature>
<feature type="compositionally biased region" description="Polar residues" evidence="1">
    <location>
        <begin position="17"/>
        <end position="28"/>
    </location>
</feature>
<reference evidence="2 3" key="1">
    <citation type="journal article" date="2016" name="Nat. Commun.">
        <title>Extremotolerant tardigrade genome and improved radiotolerance of human cultured cells by tardigrade-unique protein.</title>
        <authorList>
            <person name="Hashimoto T."/>
            <person name="Horikawa D.D."/>
            <person name="Saito Y."/>
            <person name="Kuwahara H."/>
            <person name="Kozuka-Hata H."/>
            <person name="Shin-I T."/>
            <person name="Minakuchi Y."/>
            <person name="Ohishi K."/>
            <person name="Motoyama A."/>
            <person name="Aizu T."/>
            <person name="Enomoto A."/>
            <person name="Kondo K."/>
            <person name="Tanaka S."/>
            <person name="Hara Y."/>
            <person name="Koshikawa S."/>
            <person name="Sagara H."/>
            <person name="Miura T."/>
            <person name="Yokobori S."/>
            <person name="Miyagawa K."/>
            <person name="Suzuki Y."/>
            <person name="Kubo T."/>
            <person name="Oyama M."/>
            <person name="Kohara Y."/>
            <person name="Fujiyama A."/>
            <person name="Arakawa K."/>
            <person name="Katayama T."/>
            <person name="Toyoda A."/>
            <person name="Kunieda T."/>
        </authorList>
    </citation>
    <scope>NUCLEOTIDE SEQUENCE [LARGE SCALE GENOMIC DNA]</scope>
    <source>
        <strain evidence="2 3">YOKOZUNA-1</strain>
    </source>
</reference>
<sequence length="68" mass="7278">MGKPPIYFAGRTPFSAAPTTKRSRTQASDHPLVAAHTQQSPFMTLQTDHKNAPAKSSSGHGADPHQKP</sequence>
<proteinExistence type="predicted"/>
<organism evidence="2 3">
    <name type="scientific">Ramazzottius varieornatus</name>
    <name type="common">Water bear</name>
    <name type="synonym">Tardigrade</name>
    <dbReference type="NCBI Taxonomy" id="947166"/>
    <lineage>
        <taxon>Eukaryota</taxon>
        <taxon>Metazoa</taxon>
        <taxon>Ecdysozoa</taxon>
        <taxon>Tardigrada</taxon>
        <taxon>Eutardigrada</taxon>
        <taxon>Parachela</taxon>
        <taxon>Hypsibioidea</taxon>
        <taxon>Ramazzottiidae</taxon>
        <taxon>Ramazzottius</taxon>
    </lineage>
</organism>